<comment type="similarity">
    <text evidence="1">Belongs to the WASH1 family.</text>
</comment>
<dbReference type="GO" id="GO:0042147">
    <property type="term" value="P:retrograde transport, endosome to Golgi"/>
    <property type="evidence" value="ECO:0007669"/>
    <property type="project" value="TreeGrafter"/>
</dbReference>
<feature type="compositionally biased region" description="Gly residues" evidence="3">
    <location>
        <begin position="434"/>
        <end position="446"/>
    </location>
</feature>
<dbReference type="Proteomes" id="UP000749559">
    <property type="component" value="Unassembled WGS sequence"/>
</dbReference>
<dbReference type="GO" id="GO:0043014">
    <property type="term" value="F:alpha-tubulin binding"/>
    <property type="evidence" value="ECO:0007669"/>
    <property type="project" value="InterPro"/>
</dbReference>
<keyword evidence="5" id="KW-1185">Reference proteome</keyword>
<keyword evidence="2" id="KW-0009">Actin-binding</keyword>
<feature type="region of interest" description="Disordered" evidence="3">
    <location>
        <begin position="281"/>
        <end position="485"/>
    </location>
</feature>
<evidence type="ECO:0000256" key="3">
    <source>
        <dbReference type="SAM" id="MobiDB-lite"/>
    </source>
</evidence>
<feature type="compositionally biased region" description="Pro residues" evidence="3">
    <location>
        <begin position="297"/>
        <end position="352"/>
    </location>
</feature>
<evidence type="ECO:0000313" key="4">
    <source>
        <dbReference type="EMBL" id="CAH1784413.1"/>
    </source>
</evidence>
<dbReference type="GO" id="GO:0043015">
    <property type="term" value="F:gamma-tubulin binding"/>
    <property type="evidence" value="ECO:0007669"/>
    <property type="project" value="TreeGrafter"/>
</dbReference>
<dbReference type="AlphaFoldDB" id="A0A8J1T5L6"/>
<sequence>MVKMANQTYTVPIVPPDLRKEETIKQIADSLDYLDKIANDIFNRISSRVSDNHTRLKTIKDRVELAQVKVEKIRGSSKATKVFSSAKYPSAQDEVPYASVFKDETNLQQIKHTHYKLQSKPPVVDERMLKEKLQFYNVHLNIKQSEKEADHEGLGRLPQNISSVSSLLLFNTTENPYKKYVMLDPLGVVTRTRDAENDDEDGLAAAPETILHGEEMQRAQGENYSYIPNIGEVPEIAVPDFLPDLLGVADDVTFSGEQGISIAPSVFGSNLPDLPSVIPDLDLPSGPVGGGALDPVAAPPGPGAPPPPPPSAPPPPPSGPPPPPPPPPGGAPPPPPPPGPPPPGPPPPPGDAPDPDDAKPEKKTPSSSGDGRSDLLSAIRNAGGAGKAKLRNAKDRKVERKKEKEEKVAQSSSGGGDLMGDLMAKLTMRRKGISGSGQGGGSGGGSSAPEPSTGGGSTMDKISSMIPPPPKPSGAPSAGDDDDWE</sequence>
<dbReference type="GO" id="GO:0034314">
    <property type="term" value="P:Arp2/3 complex-mediated actin nucleation"/>
    <property type="evidence" value="ECO:0007669"/>
    <property type="project" value="InterPro"/>
</dbReference>
<dbReference type="GO" id="GO:0032456">
    <property type="term" value="P:endocytic recycling"/>
    <property type="evidence" value="ECO:0007669"/>
    <property type="project" value="TreeGrafter"/>
</dbReference>
<accession>A0A8J1T5L6</accession>
<dbReference type="GO" id="GO:0005829">
    <property type="term" value="C:cytosol"/>
    <property type="evidence" value="ECO:0007669"/>
    <property type="project" value="GOC"/>
</dbReference>
<protein>
    <submittedName>
        <fullName evidence="4">Uncharacterized protein</fullName>
    </submittedName>
</protein>
<dbReference type="GO" id="GO:0006887">
    <property type="term" value="P:exocytosis"/>
    <property type="evidence" value="ECO:0007669"/>
    <property type="project" value="TreeGrafter"/>
</dbReference>
<proteinExistence type="inferred from homology"/>
<dbReference type="InterPro" id="IPR021854">
    <property type="entry name" value="WASH1_WAHD"/>
</dbReference>
<dbReference type="GO" id="GO:0071203">
    <property type="term" value="C:WASH complex"/>
    <property type="evidence" value="ECO:0007669"/>
    <property type="project" value="InterPro"/>
</dbReference>
<gene>
    <name evidence="4" type="ORF">OFUS_LOCUS10608</name>
</gene>
<dbReference type="PANTHER" id="PTHR23331:SF1">
    <property type="entry name" value="WASH COMPLEX SUBUNIT 1"/>
    <property type="match status" value="1"/>
</dbReference>
<reference evidence="4" key="1">
    <citation type="submission" date="2022-03" db="EMBL/GenBank/DDBJ databases">
        <authorList>
            <person name="Martin C."/>
        </authorList>
    </citation>
    <scope>NUCLEOTIDE SEQUENCE</scope>
</reference>
<dbReference type="GO" id="GO:0055037">
    <property type="term" value="C:recycling endosome"/>
    <property type="evidence" value="ECO:0007669"/>
    <property type="project" value="TreeGrafter"/>
</dbReference>
<evidence type="ECO:0000256" key="2">
    <source>
        <dbReference type="ARBA" id="ARBA00023203"/>
    </source>
</evidence>
<dbReference type="EMBL" id="CAIIXF020000005">
    <property type="protein sequence ID" value="CAH1784413.1"/>
    <property type="molecule type" value="Genomic_DNA"/>
</dbReference>
<dbReference type="OrthoDB" id="307871at2759"/>
<name>A0A8J1T5L6_OWEFU</name>
<evidence type="ECO:0000313" key="5">
    <source>
        <dbReference type="Proteomes" id="UP000749559"/>
    </source>
</evidence>
<dbReference type="InterPro" id="IPR003124">
    <property type="entry name" value="WH2_dom"/>
</dbReference>
<dbReference type="GO" id="GO:0005769">
    <property type="term" value="C:early endosome"/>
    <property type="evidence" value="ECO:0007669"/>
    <property type="project" value="InterPro"/>
</dbReference>
<organism evidence="4 5">
    <name type="scientific">Owenia fusiformis</name>
    <name type="common">Polychaete worm</name>
    <dbReference type="NCBI Taxonomy" id="6347"/>
    <lineage>
        <taxon>Eukaryota</taxon>
        <taxon>Metazoa</taxon>
        <taxon>Spiralia</taxon>
        <taxon>Lophotrochozoa</taxon>
        <taxon>Annelida</taxon>
        <taxon>Polychaeta</taxon>
        <taxon>Sedentaria</taxon>
        <taxon>Canalipalpata</taxon>
        <taxon>Sabellida</taxon>
        <taxon>Oweniida</taxon>
        <taxon>Oweniidae</taxon>
        <taxon>Owenia</taxon>
    </lineage>
</organism>
<dbReference type="InterPro" id="IPR028290">
    <property type="entry name" value="WASH1"/>
</dbReference>
<dbReference type="Pfam" id="PF11945">
    <property type="entry name" value="WASH_WAHD"/>
    <property type="match status" value="1"/>
</dbReference>
<feature type="compositionally biased region" description="Basic and acidic residues" evidence="3">
    <location>
        <begin position="392"/>
        <end position="408"/>
    </location>
</feature>
<feature type="compositionally biased region" description="Low complexity" evidence="3">
    <location>
        <begin position="366"/>
        <end position="377"/>
    </location>
</feature>
<dbReference type="PANTHER" id="PTHR23331">
    <property type="entry name" value="CXYORF1"/>
    <property type="match status" value="1"/>
</dbReference>
<evidence type="ECO:0000256" key="1">
    <source>
        <dbReference type="ARBA" id="ARBA00005602"/>
    </source>
</evidence>
<comment type="caution">
    <text evidence="4">The sequence shown here is derived from an EMBL/GenBank/DDBJ whole genome shotgun (WGS) entry which is preliminary data.</text>
</comment>
<dbReference type="PROSITE" id="PS51082">
    <property type="entry name" value="WH2"/>
    <property type="match status" value="1"/>
</dbReference>
<dbReference type="GO" id="GO:0003779">
    <property type="term" value="F:actin binding"/>
    <property type="evidence" value="ECO:0007669"/>
    <property type="project" value="UniProtKB-KW"/>
</dbReference>